<dbReference type="SUPFAM" id="SSF56059">
    <property type="entry name" value="Glutathione synthetase ATP-binding domain-like"/>
    <property type="match status" value="1"/>
</dbReference>
<dbReference type="InterPro" id="IPR011761">
    <property type="entry name" value="ATP-grasp"/>
</dbReference>
<evidence type="ECO:0000313" key="10">
    <source>
        <dbReference type="EMBL" id="KFM26318.1"/>
    </source>
</evidence>
<dbReference type="InterPro" id="IPR005479">
    <property type="entry name" value="CPAse_ATP-bd"/>
</dbReference>
<dbReference type="Pfam" id="PF00289">
    <property type="entry name" value="Biotin_carb_N"/>
    <property type="match status" value="1"/>
</dbReference>
<reference evidence="10 11" key="1">
    <citation type="journal article" date="2014" name="BMC Genomics">
        <title>Oil accumulation mechanisms of the oleaginous microalga Chlorella protothecoides revealed through its genome, transcriptomes, and proteomes.</title>
        <authorList>
            <person name="Gao C."/>
            <person name="Wang Y."/>
            <person name="Shen Y."/>
            <person name="Yan D."/>
            <person name="He X."/>
            <person name="Dai J."/>
            <person name="Wu Q."/>
        </authorList>
    </citation>
    <scope>NUCLEOTIDE SEQUENCE [LARGE SCALE GENOMIC DNA]</scope>
    <source>
        <strain evidence="10 11">0710</strain>
    </source>
</reference>
<evidence type="ECO:0000256" key="4">
    <source>
        <dbReference type="ARBA" id="ARBA00022840"/>
    </source>
</evidence>
<dbReference type="KEGG" id="apro:F751_4811"/>
<keyword evidence="2" id="KW-0436">Ligase</keyword>
<dbReference type="Pfam" id="PF02785">
    <property type="entry name" value="Biotin_carb_C"/>
    <property type="match status" value="1"/>
</dbReference>
<dbReference type="PANTHER" id="PTHR18866">
    <property type="entry name" value="CARBOXYLASE:PYRUVATE/ACETYL-COA/PROPIONYL-COA CARBOXYLASE"/>
    <property type="match status" value="1"/>
</dbReference>
<dbReference type="FunFam" id="3.30.1490.20:FF:000003">
    <property type="entry name" value="acetyl-CoA carboxylase isoform X1"/>
    <property type="match status" value="1"/>
</dbReference>
<dbReference type="SUPFAM" id="SSF51230">
    <property type="entry name" value="Single hybrid motif"/>
    <property type="match status" value="1"/>
</dbReference>
<protein>
    <submittedName>
        <fullName evidence="10">Methylcrotonoyl-CoA carboxylase subunit alpha, mitochondrial</fullName>
    </submittedName>
</protein>
<evidence type="ECO:0000256" key="2">
    <source>
        <dbReference type="ARBA" id="ARBA00022598"/>
    </source>
</evidence>
<evidence type="ECO:0000256" key="1">
    <source>
        <dbReference type="ARBA" id="ARBA00001953"/>
    </source>
</evidence>
<dbReference type="Proteomes" id="UP000028924">
    <property type="component" value="Unassembled WGS sequence"/>
</dbReference>
<dbReference type="AlphaFoldDB" id="A0A087SKR4"/>
<dbReference type="PROSITE" id="PS50979">
    <property type="entry name" value="BC"/>
    <property type="match status" value="1"/>
</dbReference>
<dbReference type="InterPro" id="IPR011764">
    <property type="entry name" value="Biotin_carboxylation_dom"/>
</dbReference>
<feature type="domain" description="Lipoyl-binding" evidence="7">
    <location>
        <begin position="598"/>
        <end position="674"/>
    </location>
</feature>
<keyword evidence="4 6" id="KW-0067">ATP-binding</keyword>
<evidence type="ECO:0000259" key="7">
    <source>
        <dbReference type="PROSITE" id="PS50968"/>
    </source>
</evidence>
<evidence type="ECO:0000256" key="6">
    <source>
        <dbReference type="PROSITE-ProRule" id="PRU00409"/>
    </source>
</evidence>
<gene>
    <name evidence="10" type="ORF">F751_4811</name>
</gene>
<dbReference type="GO" id="GO:0046872">
    <property type="term" value="F:metal ion binding"/>
    <property type="evidence" value="ECO:0007669"/>
    <property type="project" value="InterPro"/>
</dbReference>
<feature type="domain" description="Biotin carboxylation" evidence="9">
    <location>
        <begin position="38"/>
        <end position="490"/>
    </location>
</feature>
<keyword evidence="3 6" id="KW-0547">Nucleotide-binding</keyword>
<dbReference type="SMART" id="SM00878">
    <property type="entry name" value="Biotin_carb_C"/>
    <property type="match status" value="1"/>
</dbReference>
<dbReference type="STRING" id="3075.A0A087SKR4"/>
<dbReference type="PROSITE" id="PS50968">
    <property type="entry name" value="BIOTINYL_LIPOYL"/>
    <property type="match status" value="1"/>
</dbReference>
<dbReference type="SUPFAM" id="SSF52440">
    <property type="entry name" value="PreATP-grasp domain"/>
    <property type="match status" value="1"/>
</dbReference>
<comment type="cofactor">
    <cofactor evidence="1">
        <name>biotin</name>
        <dbReference type="ChEBI" id="CHEBI:57586"/>
    </cofactor>
</comment>
<dbReference type="InterPro" id="IPR011054">
    <property type="entry name" value="Rudment_hybrid_motif"/>
</dbReference>
<proteinExistence type="predicted"/>
<dbReference type="InterPro" id="IPR001882">
    <property type="entry name" value="Biotin_BS"/>
</dbReference>
<keyword evidence="5" id="KW-0092">Biotin</keyword>
<dbReference type="GO" id="GO:0005739">
    <property type="term" value="C:mitochondrion"/>
    <property type="evidence" value="ECO:0007669"/>
    <property type="project" value="TreeGrafter"/>
</dbReference>
<dbReference type="OrthoDB" id="196847at2759"/>
<dbReference type="PROSITE" id="PS00867">
    <property type="entry name" value="CPSASE_2"/>
    <property type="match status" value="1"/>
</dbReference>
<sequence>MNALILHGRSKRRTLLASLTRHLARNLTSGPLPTQPPAISKLLVANRGEIACRVLTSARKLGIPSVAVYSEADRAAKHVSLADEAFCIGPAPARDSYLRTDRILEVAQLTGTTAVHPGYGFLSENTDFAAALEGAGVAFVGPPASAIRSMGNKSEAKALMSAAGVPVVPGYHGADQADERLQAEADRIGYPVLVKAVLGGGGKGMKLAASRAEFMDALNSARREALAGFGDDRVLLERYVQRPRHVEVQVMADAHGAAVYLFERDCSVQRRHQKVIEEAPAPGISESFRRSIGESATAAATAVGYRNAGTVEFIMDTATGEYFFMEMNTRLQVEHPVSEAISGVDLVEWQLRVAAGERLPLTQDQLRIGGHAFEARIYAENPANNFLPAGGRLLRWRPPPGAAEFGPGAVRVDSGINQGDQVGVHYDPMIAKLIVHGPTREAALRTLHAALGETQVAGLPTNIEFMRRGGVDTSFIAEHEDSLLERVAPGTDELCLAALIYAAPHASGEPSASTKVPCPEPWRQPSAFRVNHPARASVGFGHAPATGGLELDLVGAGGGVTLEGAALAEGSGLGAEARVEARHVEVTADRVSAELAGRRVRGDYVMHVCGEEEVLDLWVFVSVGDWVEEGQPLVAVEAMKMEHAVCAPFSGNVAELAAHVGAQVDDGHQLALVEAAPAEATA</sequence>
<name>A0A087SKR4_AUXPR</name>
<dbReference type="InterPro" id="IPR011053">
    <property type="entry name" value="Single_hybrid_motif"/>
</dbReference>
<dbReference type="Gene3D" id="2.40.50.100">
    <property type="match status" value="1"/>
</dbReference>
<dbReference type="Pfam" id="PF02786">
    <property type="entry name" value="CPSase_L_D2"/>
    <property type="match status" value="1"/>
</dbReference>
<dbReference type="GO" id="GO:0005524">
    <property type="term" value="F:ATP binding"/>
    <property type="evidence" value="ECO:0007669"/>
    <property type="project" value="UniProtKB-UniRule"/>
</dbReference>
<dbReference type="RefSeq" id="XP_011399214.1">
    <property type="nucleotide sequence ID" value="XM_011400912.1"/>
</dbReference>
<dbReference type="eggNOG" id="KOG0238">
    <property type="taxonomic scope" value="Eukaryota"/>
</dbReference>
<keyword evidence="11" id="KW-1185">Reference proteome</keyword>
<dbReference type="InterPro" id="IPR005481">
    <property type="entry name" value="BC-like_N"/>
</dbReference>
<dbReference type="InterPro" id="IPR000089">
    <property type="entry name" value="Biotin_lipoyl"/>
</dbReference>
<dbReference type="SUPFAM" id="SSF51246">
    <property type="entry name" value="Rudiment single hybrid motif"/>
    <property type="match status" value="1"/>
</dbReference>
<dbReference type="FunFam" id="3.40.50.20:FF:000010">
    <property type="entry name" value="Propionyl-CoA carboxylase subunit alpha"/>
    <property type="match status" value="1"/>
</dbReference>
<evidence type="ECO:0000256" key="5">
    <source>
        <dbReference type="ARBA" id="ARBA00023267"/>
    </source>
</evidence>
<dbReference type="FunFam" id="3.30.470.20:FF:000028">
    <property type="entry name" value="Methylcrotonoyl-CoA carboxylase subunit alpha, mitochondrial"/>
    <property type="match status" value="1"/>
</dbReference>
<evidence type="ECO:0000256" key="3">
    <source>
        <dbReference type="ARBA" id="ARBA00022741"/>
    </source>
</evidence>
<evidence type="ECO:0000313" key="11">
    <source>
        <dbReference type="Proteomes" id="UP000028924"/>
    </source>
</evidence>
<feature type="domain" description="ATP-grasp" evidence="8">
    <location>
        <begin position="157"/>
        <end position="355"/>
    </location>
</feature>
<dbReference type="InterPro" id="IPR016185">
    <property type="entry name" value="PreATP-grasp_dom_sf"/>
</dbReference>
<dbReference type="Gene3D" id="3.30.470.20">
    <property type="entry name" value="ATP-grasp fold, B domain"/>
    <property type="match status" value="1"/>
</dbReference>
<dbReference type="GeneID" id="23616202"/>
<dbReference type="InterPro" id="IPR005482">
    <property type="entry name" value="Biotin_COase_C"/>
</dbReference>
<dbReference type="EMBL" id="KL662127">
    <property type="protein sequence ID" value="KFM26318.1"/>
    <property type="molecule type" value="Genomic_DNA"/>
</dbReference>
<dbReference type="PANTHER" id="PTHR18866:SF33">
    <property type="entry name" value="METHYLCROTONOYL-COA CARBOXYLASE SUBUNIT ALPHA, MITOCHONDRIAL-RELATED"/>
    <property type="match status" value="1"/>
</dbReference>
<evidence type="ECO:0000259" key="8">
    <source>
        <dbReference type="PROSITE" id="PS50975"/>
    </source>
</evidence>
<dbReference type="PROSITE" id="PS00188">
    <property type="entry name" value="BIOTIN"/>
    <property type="match status" value="1"/>
</dbReference>
<dbReference type="PROSITE" id="PS50975">
    <property type="entry name" value="ATP_GRASP"/>
    <property type="match status" value="1"/>
</dbReference>
<evidence type="ECO:0000259" key="9">
    <source>
        <dbReference type="PROSITE" id="PS50979"/>
    </source>
</evidence>
<dbReference type="InterPro" id="IPR050856">
    <property type="entry name" value="Biotin_carboxylase_complex"/>
</dbReference>
<organism evidence="10 11">
    <name type="scientific">Auxenochlorella protothecoides</name>
    <name type="common">Green microalga</name>
    <name type="synonym">Chlorella protothecoides</name>
    <dbReference type="NCBI Taxonomy" id="3075"/>
    <lineage>
        <taxon>Eukaryota</taxon>
        <taxon>Viridiplantae</taxon>
        <taxon>Chlorophyta</taxon>
        <taxon>core chlorophytes</taxon>
        <taxon>Trebouxiophyceae</taxon>
        <taxon>Chlorellales</taxon>
        <taxon>Chlorellaceae</taxon>
        <taxon>Auxenochlorella</taxon>
    </lineage>
</organism>
<accession>A0A087SKR4</accession>
<dbReference type="Pfam" id="PF00364">
    <property type="entry name" value="Biotin_lipoyl"/>
    <property type="match status" value="1"/>
</dbReference>
<dbReference type="CDD" id="cd06850">
    <property type="entry name" value="biotinyl_domain"/>
    <property type="match status" value="1"/>
</dbReference>
<dbReference type="GO" id="GO:0004485">
    <property type="term" value="F:methylcrotonoyl-CoA carboxylase activity"/>
    <property type="evidence" value="ECO:0007669"/>
    <property type="project" value="TreeGrafter"/>
</dbReference>